<proteinExistence type="inferred from homology"/>
<evidence type="ECO:0000256" key="15">
    <source>
        <dbReference type="ARBA" id="ARBA00060946"/>
    </source>
</evidence>
<evidence type="ECO:0000256" key="14">
    <source>
        <dbReference type="ARBA" id="ARBA00033709"/>
    </source>
</evidence>
<feature type="compositionally biased region" description="Polar residues" evidence="17">
    <location>
        <begin position="471"/>
        <end position="483"/>
    </location>
</feature>
<evidence type="ECO:0000256" key="7">
    <source>
        <dbReference type="ARBA" id="ARBA00022723"/>
    </source>
</evidence>
<organism evidence="20 21">
    <name type="scientific">Callorhinus ursinus</name>
    <name type="common">Northern fur seal</name>
    <dbReference type="NCBI Taxonomy" id="34884"/>
    <lineage>
        <taxon>Eukaryota</taxon>
        <taxon>Metazoa</taxon>
        <taxon>Chordata</taxon>
        <taxon>Craniata</taxon>
        <taxon>Vertebrata</taxon>
        <taxon>Euteleostomi</taxon>
        <taxon>Mammalia</taxon>
        <taxon>Eutheria</taxon>
        <taxon>Laurasiatheria</taxon>
        <taxon>Carnivora</taxon>
        <taxon>Caniformia</taxon>
        <taxon>Pinnipedia</taxon>
        <taxon>Otariidae</taxon>
        <taxon>Callorhinus</taxon>
    </lineage>
</organism>
<feature type="compositionally biased region" description="Basic and acidic residues" evidence="17">
    <location>
        <begin position="1"/>
        <end position="15"/>
    </location>
</feature>
<dbReference type="GO" id="GO:0007165">
    <property type="term" value="P:signal transduction"/>
    <property type="evidence" value="ECO:0007669"/>
    <property type="project" value="InterPro"/>
</dbReference>
<evidence type="ECO:0000256" key="3">
    <source>
        <dbReference type="ARBA" id="ARBA00004141"/>
    </source>
</evidence>
<feature type="transmembrane region" description="Helical" evidence="18">
    <location>
        <begin position="185"/>
        <end position="207"/>
    </location>
</feature>
<evidence type="ECO:0000256" key="8">
    <source>
        <dbReference type="ARBA" id="ARBA00022801"/>
    </source>
</evidence>
<feature type="transmembrane region" description="Helical" evidence="18">
    <location>
        <begin position="158"/>
        <end position="179"/>
    </location>
</feature>
<evidence type="ECO:0000256" key="6">
    <source>
        <dbReference type="ARBA" id="ARBA00022692"/>
    </source>
</evidence>
<dbReference type="FunFam" id="1.10.1300.10:FF:000008">
    <property type="entry name" value="Phosphodiesterase"/>
    <property type="match status" value="1"/>
</dbReference>
<keyword evidence="10 18" id="KW-0472">Membrane</keyword>
<feature type="transmembrane region" description="Helical" evidence="18">
    <location>
        <begin position="130"/>
        <end position="151"/>
    </location>
</feature>
<feature type="region of interest" description="Disordered" evidence="17">
    <location>
        <begin position="504"/>
        <end position="537"/>
    </location>
</feature>
<keyword evidence="20" id="KW-1185">Reference proteome</keyword>
<reference key="1">
    <citation type="submission" date="2019-01" db="UniProtKB">
        <authorList>
            <consortium name="RefSeq"/>
        </authorList>
    </citation>
    <scope>IDENTIFICATION</scope>
</reference>
<evidence type="ECO:0000256" key="1">
    <source>
        <dbReference type="ARBA" id="ARBA00001936"/>
    </source>
</evidence>
<dbReference type="GO" id="GO:0047555">
    <property type="term" value="F:3',5'-cyclic-GMP phosphodiesterase activity"/>
    <property type="evidence" value="ECO:0007669"/>
    <property type="project" value="RHEA"/>
</dbReference>
<evidence type="ECO:0000256" key="4">
    <source>
        <dbReference type="ARBA" id="ARBA00022535"/>
    </source>
</evidence>
<feature type="region of interest" description="Disordered" evidence="17">
    <location>
        <begin position="1095"/>
        <end position="1139"/>
    </location>
</feature>
<evidence type="ECO:0000256" key="13">
    <source>
        <dbReference type="ARBA" id="ARBA00033684"/>
    </source>
</evidence>
<dbReference type="InterPro" id="IPR002073">
    <property type="entry name" value="PDEase_catalytic_dom"/>
</dbReference>
<dbReference type="CTD" id="5139"/>
<keyword evidence="4" id="KW-0140">cGMP</keyword>
<feature type="domain" description="PDEase" evidence="19">
    <location>
        <begin position="673"/>
        <end position="1091"/>
    </location>
</feature>
<comment type="catalytic activity">
    <reaction evidence="12">
        <text>3',5'-cyclic AMP + H2O = AMP + H(+)</text>
        <dbReference type="Rhea" id="RHEA:25277"/>
        <dbReference type="ChEBI" id="CHEBI:15377"/>
        <dbReference type="ChEBI" id="CHEBI:15378"/>
        <dbReference type="ChEBI" id="CHEBI:58165"/>
        <dbReference type="ChEBI" id="CHEBI:456215"/>
    </reaction>
    <physiologicalReaction direction="left-to-right" evidence="12">
        <dbReference type="Rhea" id="RHEA:25278"/>
    </physiologicalReaction>
</comment>
<comment type="cofactor">
    <cofactor evidence="1">
        <name>Mn(2+)</name>
        <dbReference type="ChEBI" id="CHEBI:29035"/>
    </cofactor>
</comment>
<feature type="compositionally biased region" description="Acidic residues" evidence="17">
    <location>
        <begin position="1028"/>
        <end position="1054"/>
    </location>
</feature>
<reference evidence="21" key="2">
    <citation type="submission" date="2025-08" db="UniProtKB">
        <authorList>
            <consortium name="RefSeq"/>
        </authorList>
    </citation>
    <scope>IDENTIFICATION</scope>
    <source>
        <tissue evidence="21">Blood</tissue>
    </source>
</reference>
<gene>
    <name evidence="21" type="primary">PDE3A</name>
</gene>
<feature type="region of interest" description="Disordered" evidence="17">
    <location>
        <begin position="1022"/>
        <end position="1060"/>
    </location>
</feature>
<dbReference type="EC" id="3.1.4.-" evidence="16"/>
<comment type="catalytic activity">
    <reaction evidence="13">
        <text>3',5'-cyclic GMP + H2O = GMP + H(+)</text>
        <dbReference type="Rhea" id="RHEA:16957"/>
        <dbReference type="ChEBI" id="CHEBI:15377"/>
        <dbReference type="ChEBI" id="CHEBI:15378"/>
        <dbReference type="ChEBI" id="CHEBI:57746"/>
        <dbReference type="ChEBI" id="CHEBI:58115"/>
    </reaction>
    <physiologicalReaction direction="left-to-right" evidence="13">
        <dbReference type="Rhea" id="RHEA:16958"/>
    </physiologicalReaction>
</comment>
<feature type="region of interest" description="Disordered" evidence="17">
    <location>
        <begin position="594"/>
        <end position="636"/>
    </location>
</feature>
<evidence type="ECO:0000256" key="12">
    <source>
        <dbReference type="ARBA" id="ARBA00033675"/>
    </source>
</evidence>
<evidence type="ECO:0000256" key="16">
    <source>
        <dbReference type="RuleBase" id="RU363067"/>
    </source>
</evidence>
<feature type="transmembrane region" description="Helical" evidence="18">
    <location>
        <begin position="61"/>
        <end position="81"/>
    </location>
</feature>
<keyword evidence="11" id="KW-0114">cAMP</keyword>
<evidence type="ECO:0000313" key="21">
    <source>
        <dbReference type="RefSeq" id="XP_025735675.1"/>
    </source>
</evidence>
<sequence length="1139" mass="124389">MAVPREAARVGDKPGHGGVYPAPAAGPECPAGAGPARSRDSGSHGRWGDLVLQPLRRSRKLSSALCAGSLSFLLALLVRLVRGEIGRDLEQSKEVAAAAEEEEAAPGAEGGVFPGLRGGAPGGGAPLSPWLQPSALLFSLLCAFFWMGLYLLRAGVRLPLAVALLAACCGGEALVQIGLGVGEDHLLSLPAAGVVLSCLAAATWLVLRLRLGVLMIALTSAVRTVSLISLERFKVAWRPYLAYLAGVLGLLLARYVEQILPQSAGAAPREHFGSQQIAGTKEDIPVFKRRRRSSSVVSAEMSGCSSKSHRRTSLPCIPREQLMGHSEWDHKRGPRGSQSSGTSITVDIAVMGEAHGLITDLLADPSLPPNVCTSLRAVSNLLNTQLTFQAIHKPRMNPVSFSENYTCSDSEESSEKDKLAIPKRLRRSLPPGLLRRVSSTWTTTTSATGLPTLEPAPVRRDRSSSIKLHEASSSSPDSWNNPVMMTLTKSRSFTSSYAVSAANHVNSKKPNRPGALAKISPLSSPCSSPPQGTPANSPVSKIAAVRLPESANTTARQGLGSHRALTCTQSAPDLSPQILPPPVICSSCGRPYPQGNPADGPLDGSSAAIRTPSRTDDTTQVTSDYETNNNSDSSDIVQNEDETECLREPLRKAACGPYAPEAMIFLDKPILAPEPLVMDNLDSIMEQLNTWNFPIFDLVEKIGRKCGRILSQVSYRLFEDMGLFEAFKIPVREFMNYFHALEIGYREIPYHNRIHATDVLHAVWYLTTQPIPGHSTVINDHGSASDSDSDSGFTHGHMGYVFSKMYNMPDDKYGCLSGNIPALELMALYVAAAMHDYDHPGRTNAFLVATSAPQAVLYNDRSVLENHHAAAAWNLFMSRPEYNFLVNLDHVEFKHFRFLVIEAILATDLKKHFDFVAKFNAKVNDDVGIDWTNENDRLLVCQMCIKLADINGPAKCKELHLQWTEGIVNEFYEQGDEEASLGLPISPFMDRSAPQLANLQESFISHIVGPLCNSYDSAGLMPGKWVEGSDESGDTDDPEEEEEEEAPNEEETCENNESPRKKTFKRRKIYCQITQHLLQNHKMWKKVIEEEQRLAGLENPSLDPSPQQHSSDQIQAIREEEEEKGKPRGEEIPTAEQNQ</sequence>
<dbReference type="GO" id="GO:0016020">
    <property type="term" value="C:membrane"/>
    <property type="evidence" value="ECO:0007669"/>
    <property type="project" value="UniProtKB-SubCell"/>
</dbReference>
<keyword evidence="8 16" id="KW-0378">Hydrolase</keyword>
<evidence type="ECO:0000256" key="10">
    <source>
        <dbReference type="ARBA" id="ARBA00023136"/>
    </source>
</evidence>
<dbReference type="Gene3D" id="1.10.1300.10">
    <property type="entry name" value="3'5'-cyclic nucleotide phosphodiesterase, catalytic domain"/>
    <property type="match status" value="1"/>
</dbReference>
<dbReference type="InterPro" id="IPR023174">
    <property type="entry name" value="PDEase_CS"/>
</dbReference>
<evidence type="ECO:0000259" key="19">
    <source>
        <dbReference type="PROSITE" id="PS51845"/>
    </source>
</evidence>
<comment type="similarity">
    <text evidence="15">Belongs to the cyclic nucleotide phosphodiesterase family. PDE3 subfamily.</text>
</comment>
<comment type="cofactor">
    <cofactor evidence="16">
        <name>a divalent metal cation</name>
        <dbReference type="ChEBI" id="CHEBI:60240"/>
    </cofactor>
    <text evidence="16">Binds 2 divalent metal cations per subunit. Site 1 may preferentially bind zinc ions, while site 2 has a preference for magnesium and/or manganese ions.</text>
</comment>
<dbReference type="SMART" id="SM00471">
    <property type="entry name" value="HDc"/>
    <property type="match status" value="1"/>
</dbReference>
<feature type="compositionally biased region" description="Basic and acidic residues" evidence="17">
    <location>
        <begin position="457"/>
        <end position="470"/>
    </location>
</feature>
<dbReference type="GO" id="GO:0004115">
    <property type="term" value="F:3',5'-cyclic-AMP phosphodiesterase activity"/>
    <property type="evidence" value="ECO:0007669"/>
    <property type="project" value="RHEA"/>
</dbReference>
<feature type="compositionally biased region" description="Low complexity" evidence="17">
    <location>
        <begin position="21"/>
        <end position="36"/>
    </location>
</feature>
<evidence type="ECO:0000256" key="2">
    <source>
        <dbReference type="ARBA" id="ARBA00001946"/>
    </source>
</evidence>
<dbReference type="CDD" id="cd00077">
    <property type="entry name" value="HDc"/>
    <property type="match status" value="1"/>
</dbReference>
<accession>A0A3Q7PPS9</accession>
<evidence type="ECO:0000256" key="5">
    <source>
        <dbReference type="ARBA" id="ARBA00022553"/>
    </source>
</evidence>
<comment type="subcellular location">
    <subcellularLocation>
        <location evidence="3">Membrane</location>
        <topology evidence="3">Multi-pass membrane protein</topology>
    </subcellularLocation>
</comment>
<dbReference type="RefSeq" id="XP_025735675.1">
    <property type="nucleotide sequence ID" value="XM_025879890.1"/>
</dbReference>
<keyword evidence="9 18" id="KW-1133">Transmembrane helix</keyword>
<dbReference type="PROSITE" id="PS51845">
    <property type="entry name" value="PDEASE_I_2"/>
    <property type="match status" value="1"/>
</dbReference>
<evidence type="ECO:0000256" key="11">
    <source>
        <dbReference type="ARBA" id="ARBA00023149"/>
    </source>
</evidence>
<evidence type="ECO:0000256" key="18">
    <source>
        <dbReference type="SAM" id="Phobius"/>
    </source>
</evidence>
<keyword evidence="7 16" id="KW-0479">Metal-binding</keyword>
<comment type="catalytic activity">
    <reaction evidence="14">
        <text>a nucleoside 3',5'-cyclic phosphate + H2O = a nucleoside 5'-phosphate + H(+)</text>
        <dbReference type="Rhea" id="RHEA:14653"/>
        <dbReference type="ChEBI" id="CHEBI:15377"/>
        <dbReference type="ChEBI" id="CHEBI:15378"/>
        <dbReference type="ChEBI" id="CHEBI:57867"/>
        <dbReference type="ChEBI" id="CHEBI:58464"/>
        <dbReference type="EC" id="3.1.4.17"/>
    </reaction>
    <physiologicalReaction direction="left-to-right" evidence="14">
        <dbReference type="Rhea" id="RHEA:14654"/>
    </physiologicalReaction>
</comment>
<keyword evidence="5" id="KW-0597">Phosphoprotein</keyword>
<dbReference type="PROSITE" id="PS00126">
    <property type="entry name" value="PDEASE_I_1"/>
    <property type="match status" value="1"/>
</dbReference>
<evidence type="ECO:0000313" key="20">
    <source>
        <dbReference type="Proteomes" id="UP000286641"/>
    </source>
</evidence>
<dbReference type="Pfam" id="PF00233">
    <property type="entry name" value="PDEase_I"/>
    <property type="match status" value="1"/>
</dbReference>
<feature type="region of interest" description="Disordered" evidence="17">
    <location>
        <begin position="404"/>
        <end position="483"/>
    </location>
</feature>
<feature type="compositionally biased region" description="Low complexity" evidence="17">
    <location>
        <begin position="428"/>
        <end position="448"/>
    </location>
</feature>
<name>A0A3Q7PPS9_CALUR</name>
<protein>
    <recommendedName>
        <fullName evidence="16">Phosphodiesterase</fullName>
        <ecNumber evidence="16">3.1.4.-</ecNumber>
    </recommendedName>
</protein>
<evidence type="ECO:0000256" key="9">
    <source>
        <dbReference type="ARBA" id="ARBA00022989"/>
    </source>
</evidence>
<feature type="compositionally biased region" description="Polar residues" evidence="17">
    <location>
        <begin position="618"/>
        <end position="636"/>
    </location>
</feature>
<dbReference type="GO" id="GO:0046872">
    <property type="term" value="F:metal ion binding"/>
    <property type="evidence" value="ECO:0007669"/>
    <property type="project" value="UniProtKB-KW"/>
</dbReference>
<dbReference type="AlphaFoldDB" id="A0A3Q7PPS9"/>
<dbReference type="InterPro" id="IPR003607">
    <property type="entry name" value="HD/PDEase_dom"/>
</dbReference>
<comment type="cofactor">
    <cofactor evidence="2">
        <name>Mg(2+)</name>
        <dbReference type="ChEBI" id="CHEBI:18420"/>
    </cofactor>
</comment>
<dbReference type="SUPFAM" id="SSF109604">
    <property type="entry name" value="HD-domain/PDEase-like"/>
    <property type="match status" value="1"/>
</dbReference>
<dbReference type="PANTHER" id="PTHR11347">
    <property type="entry name" value="CYCLIC NUCLEOTIDE PHOSPHODIESTERASE"/>
    <property type="match status" value="1"/>
</dbReference>
<keyword evidence="6 18" id="KW-0812">Transmembrane</keyword>
<evidence type="ECO:0000256" key="17">
    <source>
        <dbReference type="SAM" id="MobiDB-lite"/>
    </source>
</evidence>
<dbReference type="Proteomes" id="UP000286641">
    <property type="component" value="Unplaced"/>
</dbReference>
<dbReference type="InterPro" id="IPR036971">
    <property type="entry name" value="PDEase_catalytic_dom_sf"/>
</dbReference>
<dbReference type="InParanoid" id="A0A3Q7PPS9"/>
<feature type="transmembrane region" description="Helical" evidence="18">
    <location>
        <begin position="240"/>
        <end position="256"/>
    </location>
</feature>
<feature type="region of interest" description="Disordered" evidence="17">
    <location>
        <begin position="1"/>
        <end position="45"/>
    </location>
</feature>
<feature type="compositionally biased region" description="Polar residues" evidence="17">
    <location>
        <begin position="1102"/>
        <end position="1114"/>
    </location>
</feature>